<evidence type="ECO:0000313" key="2">
    <source>
        <dbReference type="Proteomes" id="UP000799755"/>
    </source>
</evidence>
<name>A0ACB6RH67_9PLEO</name>
<dbReference type="Proteomes" id="UP000799755">
    <property type="component" value="Unassembled WGS sequence"/>
</dbReference>
<dbReference type="EMBL" id="MU003492">
    <property type="protein sequence ID" value="KAF2478410.1"/>
    <property type="molecule type" value="Genomic_DNA"/>
</dbReference>
<comment type="caution">
    <text evidence="1">The sequence shown here is derived from an EMBL/GenBank/DDBJ whole genome shotgun (WGS) entry which is preliminary data.</text>
</comment>
<reference evidence="1" key="1">
    <citation type="journal article" date="2020" name="Stud. Mycol.">
        <title>101 Dothideomycetes genomes: a test case for predicting lifestyles and emergence of pathogens.</title>
        <authorList>
            <person name="Haridas S."/>
            <person name="Albert R."/>
            <person name="Binder M."/>
            <person name="Bloem J."/>
            <person name="Labutti K."/>
            <person name="Salamov A."/>
            <person name="Andreopoulos B."/>
            <person name="Baker S."/>
            <person name="Barry K."/>
            <person name="Bills G."/>
            <person name="Bluhm B."/>
            <person name="Cannon C."/>
            <person name="Castanera R."/>
            <person name="Culley D."/>
            <person name="Daum C."/>
            <person name="Ezra D."/>
            <person name="Gonzalez J."/>
            <person name="Henrissat B."/>
            <person name="Kuo A."/>
            <person name="Liang C."/>
            <person name="Lipzen A."/>
            <person name="Lutzoni F."/>
            <person name="Magnuson J."/>
            <person name="Mondo S."/>
            <person name="Nolan M."/>
            <person name="Ohm R."/>
            <person name="Pangilinan J."/>
            <person name="Park H.-J."/>
            <person name="Ramirez L."/>
            <person name="Alfaro M."/>
            <person name="Sun H."/>
            <person name="Tritt A."/>
            <person name="Yoshinaga Y."/>
            <person name="Zwiers L.-H."/>
            <person name="Turgeon B."/>
            <person name="Goodwin S."/>
            <person name="Spatafora J."/>
            <person name="Crous P."/>
            <person name="Grigoriev I."/>
        </authorList>
    </citation>
    <scope>NUCLEOTIDE SEQUENCE</scope>
    <source>
        <strain evidence="1">ATCC 200398</strain>
    </source>
</reference>
<gene>
    <name evidence="1" type="ORF">BDR25DRAFT_348692</name>
</gene>
<accession>A0ACB6RH67</accession>
<proteinExistence type="predicted"/>
<protein>
    <submittedName>
        <fullName evidence="1">Uncharacterized protein</fullName>
    </submittedName>
</protein>
<keyword evidence="2" id="KW-1185">Reference proteome</keyword>
<evidence type="ECO:0000313" key="1">
    <source>
        <dbReference type="EMBL" id="KAF2478410.1"/>
    </source>
</evidence>
<organism evidence="1 2">
    <name type="scientific">Lindgomyces ingoldianus</name>
    <dbReference type="NCBI Taxonomy" id="673940"/>
    <lineage>
        <taxon>Eukaryota</taxon>
        <taxon>Fungi</taxon>
        <taxon>Dikarya</taxon>
        <taxon>Ascomycota</taxon>
        <taxon>Pezizomycotina</taxon>
        <taxon>Dothideomycetes</taxon>
        <taxon>Pleosporomycetidae</taxon>
        <taxon>Pleosporales</taxon>
        <taxon>Lindgomycetaceae</taxon>
        <taxon>Lindgomyces</taxon>
    </lineage>
</organism>
<sequence>MSSINAAVETAILATYTAQLRSVTAISAALIARLRSSIKLACLHNLILHELRRGHMANDSTRERDPNKSSGLTIYLNSAVHGYDIAVNNTVKVVYQPGPPNRLLRSSKILQHSLPLLKLYAMHDFRAGDVNSTAENVNQPSPFELHAETTSKVPQAAGSIRVALKRSTGYHSGIGPEIAPKAAQAVSSIRVVFRSSIDCHVSNVDGTVNKQKIPQTH</sequence>